<proteinExistence type="predicted"/>
<organism evidence="2 3">
    <name type="scientific">Portunus trituberculatus</name>
    <name type="common">Swimming crab</name>
    <name type="synonym">Neptunus trituberculatus</name>
    <dbReference type="NCBI Taxonomy" id="210409"/>
    <lineage>
        <taxon>Eukaryota</taxon>
        <taxon>Metazoa</taxon>
        <taxon>Ecdysozoa</taxon>
        <taxon>Arthropoda</taxon>
        <taxon>Crustacea</taxon>
        <taxon>Multicrustacea</taxon>
        <taxon>Malacostraca</taxon>
        <taxon>Eumalacostraca</taxon>
        <taxon>Eucarida</taxon>
        <taxon>Decapoda</taxon>
        <taxon>Pleocyemata</taxon>
        <taxon>Brachyura</taxon>
        <taxon>Eubrachyura</taxon>
        <taxon>Portunoidea</taxon>
        <taxon>Portunidae</taxon>
        <taxon>Portuninae</taxon>
        <taxon>Portunus</taxon>
    </lineage>
</organism>
<evidence type="ECO:0000313" key="2">
    <source>
        <dbReference type="EMBL" id="MPC30591.1"/>
    </source>
</evidence>
<protein>
    <submittedName>
        <fullName evidence="2">Uncharacterized protein</fullName>
    </submittedName>
</protein>
<keyword evidence="3" id="KW-1185">Reference proteome</keyword>
<sequence length="145" mass="15859">MGQGWHPPLRQPSTHLGPRLVGTQATVWQDSHVQEFLSHSPPLISRAESSSDYSTLFSCDCLLSSSDGTSRLSSSMHDGEGGLVLGTFLKEGILGMNALKPRPRDPRESSPKPSRVSSSKEMELIFLILFWGPATMSTLFSRTTL</sequence>
<dbReference type="AlphaFoldDB" id="A0A5B7E922"/>
<accession>A0A5B7E922</accession>
<gene>
    <name evidence="2" type="ORF">E2C01_023858</name>
</gene>
<dbReference type="Proteomes" id="UP000324222">
    <property type="component" value="Unassembled WGS sequence"/>
</dbReference>
<name>A0A5B7E922_PORTR</name>
<evidence type="ECO:0000256" key="1">
    <source>
        <dbReference type="SAM" id="MobiDB-lite"/>
    </source>
</evidence>
<comment type="caution">
    <text evidence="2">The sequence shown here is derived from an EMBL/GenBank/DDBJ whole genome shotgun (WGS) entry which is preliminary data.</text>
</comment>
<reference evidence="2 3" key="1">
    <citation type="submission" date="2019-05" db="EMBL/GenBank/DDBJ databases">
        <title>Another draft genome of Portunus trituberculatus and its Hox gene families provides insights of decapod evolution.</title>
        <authorList>
            <person name="Jeong J.-H."/>
            <person name="Song I."/>
            <person name="Kim S."/>
            <person name="Choi T."/>
            <person name="Kim D."/>
            <person name="Ryu S."/>
            <person name="Kim W."/>
        </authorList>
    </citation>
    <scope>NUCLEOTIDE SEQUENCE [LARGE SCALE GENOMIC DNA]</scope>
    <source>
        <tissue evidence="2">Muscle</tissue>
    </source>
</reference>
<feature type="region of interest" description="Disordered" evidence="1">
    <location>
        <begin position="96"/>
        <end position="116"/>
    </location>
</feature>
<dbReference type="EMBL" id="VSRR010002282">
    <property type="protein sequence ID" value="MPC30591.1"/>
    <property type="molecule type" value="Genomic_DNA"/>
</dbReference>
<evidence type="ECO:0000313" key="3">
    <source>
        <dbReference type="Proteomes" id="UP000324222"/>
    </source>
</evidence>